<reference evidence="2 3" key="1">
    <citation type="submission" date="2021-07" db="EMBL/GenBank/DDBJ databases">
        <title>Genome data of Colletotrichum spaethianum.</title>
        <authorList>
            <person name="Utami Y.D."/>
            <person name="Hiruma K."/>
        </authorList>
    </citation>
    <scope>NUCLEOTIDE SEQUENCE [LARGE SCALE GENOMIC DNA]</scope>
    <source>
        <strain evidence="2 3">MAFF 242679</strain>
    </source>
</reference>
<dbReference type="PANTHER" id="PTHR10622">
    <property type="entry name" value="HET DOMAIN-CONTAINING PROTEIN"/>
    <property type="match status" value="1"/>
</dbReference>
<keyword evidence="3" id="KW-1185">Reference proteome</keyword>
<dbReference type="EMBL" id="BPPX01000017">
    <property type="protein sequence ID" value="GJC85165.1"/>
    <property type="molecule type" value="Genomic_DNA"/>
</dbReference>
<name>A0AA37LTV4_9PEZI</name>
<dbReference type="InterPro" id="IPR010730">
    <property type="entry name" value="HET"/>
</dbReference>
<proteinExistence type="predicted"/>
<evidence type="ECO:0000259" key="1">
    <source>
        <dbReference type="Pfam" id="PF06985"/>
    </source>
</evidence>
<evidence type="ECO:0000313" key="2">
    <source>
        <dbReference type="EMBL" id="GJC85165.1"/>
    </source>
</evidence>
<comment type="caution">
    <text evidence="2">The sequence shown here is derived from an EMBL/GenBank/DDBJ whole genome shotgun (WGS) entry which is preliminary data.</text>
</comment>
<gene>
    <name evidence="2" type="ORF">ColLi_08003</name>
</gene>
<dbReference type="PANTHER" id="PTHR10622:SF12">
    <property type="entry name" value="HET DOMAIN-CONTAINING PROTEIN"/>
    <property type="match status" value="1"/>
</dbReference>
<protein>
    <submittedName>
        <fullName evidence="2">Vegetative incompatibility protein HET-E-1</fullName>
    </submittedName>
</protein>
<dbReference type="AlphaFoldDB" id="A0AA37LTV4"/>
<dbReference type="Proteomes" id="UP001055172">
    <property type="component" value="Unassembled WGS sequence"/>
</dbReference>
<accession>A0AA37LTV4</accession>
<sequence length="564" mass="63589">MRLLHTTRLEVVYFAADVPPYAILSHTWDDEEVTFQDVQSSGTAKQMRGYAKLEESCSLASGEGFEYIWVDSCCIDKTSSAELSEAINSMFRWYREAQICYAYLSDVSSMRFSLRLTDTQDVYSIAEDIRSSRWFTRGWTLQELIAPKGIHFYNQNWSFIGTRDDSAEVLATVTSIPESILIGGELSWTPINQRMHWAASRQTTRPEDIAYCLLGIFDVHMPLIYGEGRQKAFRRLQEEIIKTSEDLTIYLWRLPGAVWKARDQSFWDVLAEDPLWFSGSVPGFRDSTSLTQLQDSSVNIINRGVAVKWYIVPLPYDASETVFLALLAECGGVVSIEAKGKDGRITLPYAETGVDVPLRHVQTGQLRSFYLMRNTASQHLESSFGVMGFCFVDSNLMVRRASSAFAPDSMSSHGWCARIPAEWRRPWDLTGEPGMVVSGSGSLIRVMGALSIDLTVMYQRGGIMKASRSIGTYSIVCGFELQPRTALQTPVTCHRPFACFYREASPEKAINIAERDGVSKEQFGSLVTGVGRFTLRLERTARVTGFWYDIVIDGAVQDDFQWRS</sequence>
<evidence type="ECO:0000313" key="3">
    <source>
        <dbReference type="Proteomes" id="UP001055172"/>
    </source>
</evidence>
<dbReference type="Pfam" id="PF06985">
    <property type="entry name" value="HET"/>
    <property type="match status" value="1"/>
</dbReference>
<feature type="domain" description="Heterokaryon incompatibility" evidence="1">
    <location>
        <begin position="21"/>
        <end position="111"/>
    </location>
</feature>
<organism evidence="2 3">
    <name type="scientific">Colletotrichum liriopes</name>
    <dbReference type="NCBI Taxonomy" id="708192"/>
    <lineage>
        <taxon>Eukaryota</taxon>
        <taxon>Fungi</taxon>
        <taxon>Dikarya</taxon>
        <taxon>Ascomycota</taxon>
        <taxon>Pezizomycotina</taxon>
        <taxon>Sordariomycetes</taxon>
        <taxon>Hypocreomycetidae</taxon>
        <taxon>Glomerellales</taxon>
        <taxon>Glomerellaceae</taxon>
        <taxon>Colletotrichum</taxon>
        <taxon>Colletotrichum spaethianum species complex</taxon>
    </lineage>
</organism>